<protein>
    <submittedName>
        <fullName evidence="1">Uncharacterized protein</fullName>
    </submittedName>
</protein>
<evidence type="ECO:0000313" key="1">
    <source>
        <dbReference type="EMBL" id="KAI0086735.1"/>
    </source>
</evidence>
<name>A0ACB8TXJ8_9APHY</name>
<reference evidence="1" key="1">
    <citation type="journal article" date="2021" name="Environ. Microbiol.">
        <title>Gene family expansions and transcriptome signatures uncover fungal adaptations to wood decay.</title>
        <authorList>
            <person name="Hage H."/>
            <person name="Miyauchi S."/>
            <person name="Viragh M."/>
            <person name="Drula E."/>
            <person name="Min B."/>
            <person name="Chaduli D."/>
            <person name="Navarro D."/>
            <person name="Favel A."/>
            <person name="Norest M."/>
            <person name="Lesage-Meessen L."/>
            <person name="Balint B."/>
            <person name="Merenyi Z."/>
            <person name="de Eugenio L."/>
            <person name="Morin E."/>
            <person name="Martinez A.T."/>
            <person name="Baldrian P."/>
            <person name="Stursova M."/>
            <person name="Martinez M.J."/>
            <person name="Novotny C."/>
            <person name="Magnuson J.K."/>
            <person name="Spatafora J.W."/>
            <person name="Maurice S."/>
            <person name="Pangilinan J."/>
            <person name="Andreopoulos W."/>
            <person name="LaButti K."/>
            <person name="Hundley H."/>
            <person name="Na H."/>
            <person name="Kuo A."/>
            <person name="Barry K."/>
            <person name="Lipzen A."/>
            <person name="Henrissat B."/>
            <person name="Riley R."/>
            <person name="Ahrendt S."/>
            <person name="Nagy L.G."/>
            <person name="Grigoriev I.V."/>
            <person name="Martin F."/>
            <person name="Rosso M.N."/>
        </authorList>
    </citation>
    <scope>NUCLEOTIDE SEQUENCE</scope>
    <source>
        <strain evidence="1">CBS 384.51</strain>
    </source>
</reference>
<proteinExistence type="predicted"/>
<dbReference type="Proteomes" id="UP001055072">
    <property type="component" value="Unassembled WGS sequence"/>
</dbReference>
<dbReference type="EMBL" id="MU274921">
    <property type="protein sequence ID" value="KAI0086735.1"/>
    <property type="molecule type" value="Genomic_DNA"/>
</dbReference>
<organism evidence="1 2">
    <name type="scientific">Irpex rosettiformis</name>
    <dbReference type="NCBI Taxonomy" id="378272"/>
    <lineage>
        <taxon>Eukaryota</taxon>
        <taxon>Fungi</taxon>
        <taxon>Dikarya</taxon>
        <taxon>Basidiomycota</taxon>
        <taxon>Agaricomycotina</taxon>
        <taxon>Agaricomycetes</taxon>
        <taxon>Polyporales</taxon>
        <taxon>Irpicaceae</taxon>
        <taxon>Irpex</taxon>
    </lineage>
</organism>
<sequence>MPKHICASCGHPSASKICTGCSKVYYCTKTCQAADWMRHIFLCNPRRPITTADRLALDVREQRFPNDDQTRIEWGLEKASATISIDASRMLLDLYTDLIEYFGIKPSQLHKWRIQGRLIAEIKAVYEAFPAEKYNRNYQWFLEHQDILENPTVTPEDTEMHIDRTYRYVPLNHHGERASSSTPSVTRVATLPRSPISTSSLDSEHVVRGRSTQNFASVSPLKEFHEAYASGKLLDLFKRKNIVVLLRDESRRDAFADILGCMPHTDKLKTVWNVEQFITSQRGSGDVGPLLITAAIDYGYENCEQKSEWEAKLSDISGT</sequence>
<gene>
    <name evidence="1" type="ORF">BDY19DRAFT_995488</name>
</gene>
<comment type="caution">
    <text evidence="1">The sequence shown here is derived from an EMBL/GenBank/DDBJ whole genome shotgun (WGS) entry which is preliminary data.</text>
</comment>
<accession>A0ACB8TXJ8</accession>
<evidence type="ECO:0000313" key="2">
    <source>
        <dbReference type="Proteomes" id="UP001055072"/>
    </source>
</evidence>
<keyword evidence="2" id="KW-1185">Reference proteome</keyword>